<proteinExistence type="predicted"/>
<name>A0AAN9Z3H6_9ORTH</name>
<evidence type="ECO:0000313" key="3">
    <source>
        <dbReference type="Proteomes" id="UP001378592"/>
    </source>
</evidence>
<feature type="compositionally biased region" description="Polar residues" evidence="1">
    <location>
        <begin position="310"/>
        <end position="327"/>
    </location>
</feature>
<accession>A0AAN9Z3H6</accession>
<protein>
    <submittedName>
        <fullName evidence="2">Uncharacterized protein</fullName>
    </submittedName>
</protein>
<feature type="compositionally biased region" description="Basic and acidic residues" evidence="1">
    <location>
        <begin position="328"/>
        <end position="338"/>
    </location>
</feature>
<feature type="compositionally biased region" description="Basic and acidic residues" evidence="1">
    <location>
        <begin position="394"/>
        <end position="404"/>
    </location>
</feature>
<evidence type="ECO:0000313" key="2">
    <source>
        <dbReference type="EMBL" id="KAK7793659.1"/>
    </source>
</evidence>
<feature type="region of interest" description="Disordered" evidence="1">
    <location>
        <begin position="165"/>
        <end position="188"/>
    </location>
</feature>
<gene>
    <name evidence="2" type="ORF">R5R35_006141</name>
</gene>
<dbReference type="AlphaFoldDB" id="A0AAN9Z3H6"/>
<organism evidence="2 3">
    <name type="scientific">Gryllus longicercus</name>
    <dbReference type="NCBI Taxonomy" id="2509291"/>
    <lineage>
        <taxon>Eukaryota</taxon>
        <taxon>Metazoa</taxon>
        <taxon>Ecdysozoa</taxon>
        <taxon>Arthropoda</taxon>
        <taxon>Hexapoda</taxon>
        <taxon>Insecta</taxon>
        <taxon>Pterygota</taxon>
        <taxon>Neoptera</taxon>
        <taxon>Polyneoptera</taxon>
        <taxon>Orthoptera</taxon>
        <taxon>Ensifera</taxon>
        <taxon>Gryllidea</taxon>
        <taxon>Grylloidea</taxon>
        <taxon>Gryllidae</taxon>
        <taxon>Gryllinae</taxon>
        <taxon>Gryllus</taxon>
    </lineage>
</organism>
<comment type="caution">
    <text evidence="2">The sequence shown here is derived from an EMBL/GenBank/DDBJ whole genome shotgun (WGS) entry which is preliminary data.</text>
</comment>
<feature type="region of interest" description="Disordered" evidence="1">
    <location>
        <begin position="391"/>
        <end position="422"/>
    </location>
</feature>
<dbReference type="Proteomes" id="UP001378592">
    <property type="component" value="Unassembled WGS sequence"/>
</dbReference>
<sequence length="827" mass="92512">MDFKRSGSFDDLMPRAAPVPESFAPVPLSTVPEVSLVFSPSPSSRIQLKEKSPLHNLNNAPKLFAGNGVVTGKQLHDMYNTLQNERLGDRCSPVENDPHLTNANIQAKSSCINDKSIRQQDVRINSMMPADQIYQPTFAHNISYLQDVHVAKSYPNYERDVAQSVSTPRTFQNSSNYSITSKPQSRKATDINVADLHGSRMPEHHCSENVQHSSQMCHSPLGCVSNRLPPTTKSFDYYSCGKQQCCSNNDKCVLSQDMINNRTTFSAHSLPAISNVQHTLSPSGACKYGNCCMHNKPHTESVREFNNENVHNNQTGRHLNTQINVTRKSSEYNRHDSGNNEDESTIKRNTHSKDDIVLLNANRSKCKIETNVPNSKDRLFKKGIGVESSYADAQKQDARCKKSYDSVSNTSPDSPGKENDRKCTDTSILQEIALMNHKQCSILQGLLQQVVVMQADQMKILSEINEKLSNNRITEDVIPNKHENRGSLPEIYCKKEDASTQTIINEKVDFCCQKYDGSEVVIESVCDVINSSKKNCTNPAKQVNVDNQNMICPPIRGGQEHEQNKTRKIQDRAVSWSAVHGVETVEESFTLHGVCVPTVVEQLPSSVHTMHLHVQDYHSSASFDSIKESRFINDGSFENGQDGQKGSWTLYDNIVGHVKKFLQTVPCENGSSIQKTPQVEAIRFATIEKIRQLGVSVYENSSELKEVNAPGKIHFDSNIASQSPYPECTPVEKSRSDGSMELQALALKYLQDDDLSDLMKWNQSYKNASILKPGQKSANISLATQHYLEKYQLLPVGSDYIEKQQIANCVEDNILDITTLKKQPKLL</sequence>
<dbReference type="EMBL" id="JAZDUA010000368">
    <property type="protein sequence ID" value="KAK7793659.1"/>
    <property type="molecule type" value="Genomic_DNA"/>
</dbReference>
<keyword evidence="3" id="KW-1185">Reference proteome</keyword>
<feature type="region of interest" description="Disordered" evidence="1">
    <location>
        <begin position="310"/>
        <end position="349"/>
    </location>
</feature>
<feature type="compositionally biased region" description="Polar residues" evidence="1">
    <location>
        <begin position="165"/>
        <end position="183"/>
    </location>
</feature>
<reference evidence="2 3" key="1">
    <citation type="submission" date="2024-03" db="EMBL/GenBank/DDBJ databases">
        <title>The genome assembly and annotation of the cricket Gryllus longicercus Weissman &amp; Gray.</title>
        <authorList>
            <person name="Szrajer S."/>
            <person name="Gray D."/>
            <person name="Ylla G."/>
        </authorList>
    </citation>
    <scope>NUCLEOTIDE SEQUENCE [LARGE SCALE GENOMIC DNA]</scope>
    <source>
        <strain evidence="2">DAG 2021-001</strain>
        <tissue evidence="2">Whole body minus gut</tissue>
    </source>
</reference>
<evidence type="ECO:0000256" key="1">
    <source>
        <dbReference type="SAM" id="MobiDB-lite"/>
    </source>
</evidence>